<evidence type="ECO:0000313" key="1">
    <source>
        <dbReference type="EMBL" id="CAG2055893.1"/>
    </source>
</evidence>
<proteinExistence type="predicted"/>
<dbReference type="EMBL" id="CAJPIN010003062">
    <property type="protein sequence ID" value="CAG2055893.1"/>
    <property type="molecule type" value="Genomic_DNA"/>
</dbReference>
<keyword evidence="2" id="KW-1185">Reference proteome</keyword>
<accession>A0ABN7NRX0</accession>
<gene>
    <name evidence="1" type="ORF">TPAB3V08_LOCUS2891</name>
</gene>
<name>A0ABN7NRX0_TIMPD</name>
<sequence length="47" mass="5605">MSSLSRSFPSLSRRRSDWNLQRTWQATHTSTTVRKDRYPSQYLITTT</sequence>
<dbReference type="Proteomes" id="UP001153148">
    <property type="component" value="Unassembled WGS sequence"/>
</dbReference>
<protein>
    <submittedName>
        <fullName evidence="1">Uncharacterized protein</fullName>
    </submittedName>
</protein>
<evidence type="ECO:0000313" key="2">
    <source>
        <dbReference type="Proteomes" id="UP001153148"/>
    </source>
</evidence>
<comment type="caution">
    <text evidence="1">The sequence shown here is derived from an EMBL/GenBank/DDBJ whole genome shotgun (WGS) entry which is preliminary data.</text>
</comment>
<organism evidence="1 2">
    <name type="scientific">Timema podura</name>
    <name type="common">Walking stick</name>
    <dbReference type="NCBI Taxonomy" id="61482"/>
    <lineage>
        <taxon>Eukaryota</taxon>
        <taxon>Metazoa</taxon>
        <taxon>Ecdysozoa</taxon>
        <taxon>Arthropoda</taxon>
        <taxon>Hexapoda</taxon>
        <taxon>Insecta</taxon>
        <taxon>Pterygota</taxon>
        <taxon>Neoptera</taxon>
        <taxon>Polyneoptera</taxon>
        <taxon>Phasmatodea</taxon>
        <taxon>Timematodea</taxon>
        <taxon>Timematoidea</taxon>
        <taxon>Timematidae</taxon>
        <taxon>Timema</taxon>
    </lineage>
</organism>
<reference evidence="1" key="1">
    <citation type="submission" date="2021-03" db="EMBL/GenBank/DDBJ databases">
        <authorList>
            <person name="Tran Van P."/>
        </authorList>
    </citation>
    <scope>NUCLEOTIDE SEQUENCE</scope>
</reference>